<dbReference type="InterPro" id="IPR008965">
    <property type="entry name" value="CBM2/CBM3_carb-bd_dom_sf"/>
</dbReference>
<keyword evidence="4" id="KW-1185">Reference proteome</keyword>
<organism evidence="3 4">
    <name type="scientific">Anaerotignum lactatifermentans DSM 14214</name>
    <dbReference type="NCBI Taxonomy" id="1121323"/>
    <lineage>
        <taxon>Bacteria</taxon>
        <taxon>Bacillati</taxon>
        <taxon>Bacillota</taxon>
        <taxon>Clostridia</taxon>
        <taxon>Lachnospirales</taxon>
        <taxon>Anaerotignaceae</taxon>
        <taxon>Anaerotignum</taxon>
    </lineage>
</organism>
<feature type="compositionally biased region" description="Acidic residues" evidence="1">
    <location>
        <begin position="133"/>
        <end position="163"/>
    </location>
</feature>
<dbReference type="PROSITE" id="PS51257">
    <property type="entry name" value="PROKAR_LIPOPROTEIN"/>
    <property type="match status" value="1"/>
</dbReference>
<dbReference type="InterPro" id="IPR012291">
    <property type="entry name" value="CBM2_carb-bd_dom_sf"/>
</dbReference>
<dbReference type="RefSeq" id="WP_072848003.1">
    <property type="nucleotide sequence ID" value="NZ_FRAH01000003.1"/>
</dbReference>
<dbReference type="SUPFAM" id="SSF49384">
    <property type="entry name" value="Carbohydrate-binding domain"/>
    <property type="match status" value="1"/>
</dbReference>
<gene>
    <name evidence="3" type="ORF">SAMN02745138_00119</name>
</gene>
<accession>A0A1M6KC62</accession>
<dbReference type="GO" id="GO:0004553">
    <property type="term" value="F:hydrolase activity, hydrolyzing O-glycosyl compounds"/>
    <property type="evidence" value="ECO:0007669"/>
    <property type="project" value="InterPro"/>
</dbReference>
<dbReference type="Gene3D" id="2.60.40.290">
    <property type="match status" value="1"/>
</dbReference>
<name>A0A1M6KC62_9FIRM</name>
<reference evidence="3 4" key="1">
    <citation type="submission" date="2016-11" db="EMBL/GenBank/DDBJ databases">
        <authorList>
            <person name="Jaros S."/>
            <person name="Januszkiewicz K."/>
            <person name="Wedrychowicz H."/>
        </authorList>
    </citation>
    <scope>NUCLEOTIDE SEQUENCE [LARGE SCALE GENOMIC DNA]</scope>
    <source>
        <strain evidence="3 4">DSM 14214</strain>
    </source>
</reference>
<protein>
    <submittedName>
        <fullName evidence="3">Cellulose binding domain-containing protein</fullName>
    </submittedName>
</protein>
<sequence length="163" mass="18145">MRKKLVLVLTLMCAVAAFAGCGKEEVPQQEVSYNMTFINETGKGASALKIRPTEEDDWTDNMLKESEWKNGFSVPVTLNGMVPVVENGWQVQMTFTDGTEQIWDNVVLEDGDTITFTLENGTPSVTHMPAEDMTSDTEDVLDDSDVQNQLDDESLQDDTLTEE</sequence>
<feature type="signal peptide" evidence="2">
    <location>
        <begin position="1"/>
        <end position="19"/>
    </location>
</feature>
<evidence type="ECO:0000313" key="3">
    <source>
        <dbReference type="EMBL" id="SHJ56556.1"/>
    </source>
</evidence>
<dbReference type="GO" id="GO:0030247">
    <property type="term" value="F:polysaccharide binding"/>
    <property type="evidence" value="ECO:0007669"/>
    <property type="project" value="InterPro"/>
</dbReference>
<dbReference type="Proteomes" id="UP000183975">
    <property type="component" value="Unassembled WGS sequence"/>
</dbReference>
<proteinExistence type="predicted"/>
<dbReference type="AlphaFoldDB" id="A0A1M6KC62"/>
<keyword evidence="2" id="KW-0732">Signal</keyword>
<evidence type="ECO:0000256" key="2">
    <source>
        <dbReference type="SAM" id="SignalP"/>
    </source>
</evidence>
<feature type="chain" id="PRO_5009918937" evidence="2">
    <location>
        <begin position="20"/>
        <end position="163"/>
    </location>
</feature>
<feature type="region of interest" description="Disordered" evidence="1">
    <location>
        <begin position="121"/>
        <end position="163"/>
    </location>
</feature>
<evidence type="ECO:0000256" key="1">
    <source>
        <dbReference type="SAM" id="MobiDB-lite"/>
    </source>
</evidence>
<dbReference type="EMBL" id="FRAH01000003">
    <property type="protein sequence ID" value="SHJ56556.1"/>
    <property type="molecule type" value="Genomic_DNA"/>
</dbReference>
<dbReference type="OrthoDB" id="9760550at2"/>
<evidence type="ECO:0000313" key="4">
    <source>
        <dbReference type="Proteomes" id="UP000183975"/>
    </source>
</evidence>